<evidence type="ECO:0000313" key="3">
    <source>
        <dbReference type="Proteomes" id="UP000182829"/>
    </source>
</evidence>
<organism evidence="2 3">
    <name type="scientific">Natronobacterium gregoryi</name>
    <dbReference type="NCBI Taxonomy" id="44930"/>
    <lineage>
        <taxon>Archaea</taxon>
        <taxon>Methanobacteriati</taxon>
        <taxon>Methanobacteriota</taxon>
        <taxon>Stenosarchaea group</taxon>
        <taxon>Halobacteria</taxon>
        <taxon>Halobacteriales</taxon>
        <taxon>Natrialbaceae</taxon>
        <taxon>Natronobacterium</taxon>
    </lineage>
</organism>
<gene>
    <name evidence="2" type="ORF">SAMN05443661_11731</name>
</gene>
<evidence type="ECO:0000256" key="1">
    <source>
        <dbReference type="SAM" id="MobiDB-lite"/>
    </source>
</evidence>
<name>A0A1I3PE60_9EURY</name>
<feature type="compositionally biased region" description="Low complexity" evidence="1">
    <location>
        <begin position="31"/>
        <end position="49"/>
    </location>
</feature>
<dbReference type="Proteomes" id="UP000182829">
    <property type="component" value="Unassembled WGS sequence"/>
</dbReference>
<dbReference type="GeneID" id="14206619"/>
<reference evidence="2 3" key="1">
    <citation type="submission" date="2016-10" db="EMBL/GenBank/DDBJ databases">
        <authorList>
            <person name="de Groot N.N."/>
        </authorList>
    </citation>
    <scope>NUCLEOTIDE SEQUENCE [LARGE SCALE GENOMIC DNA]</scope>
    <source>
        <strain evidence="2 3">SP2</strain>
    </source>
</reference>
<dbReference type="OrthoDB" id="169107at2157"/>
<dbReference type="OMA" id="HHVAFGN"/>
<sequence>MERRTFLASAGTGLTTATVGCLSQETRGDSSEANAEATATTAEESLAETGRTAEKTHIEAGGSVERTVGTASLEDRGLRRAHHVAFGNPTEEPHRGTIAVSKNDEAVFEESVELEANASIVVSLTDLDTYTVRVVAPELDATEAISIDPGHFTCNVTRTTVSVREDGTLDSMGISTRMACPGVVTETAAADESASHTLGTDPIPADTGKGSHTLVLRNPSEETWTTRLIVENDSTAQFDGVYTVEPEATVLVTLSESGTYTVSMDVLETGTTITEQVTPGNFDCNQSSTRAEIDASGELTASTVSTLMACDVETNSTNEST</sequence>
<dbReference type="PROSITE" id="PS51257">
    <property type="entry name" value="PROKAR_LIPOPROTEIN"/>
    <property type="match status" value="1"/>
</dbReference>
<proteinExistence type="predicted"/>
<dbReference type="EMBL" id="FORO01000017">
    <property type="protein sequence ID" value="SFJ19649.1"/>
    <property type="molecule type" value="Genomic_DNA"/>
</dbReference>
<protein>
    <submittedName>
        <fullName evidence="2">Uncharacterized protein</fullName>
    </submittedName>
</protein>
<dbReference type="AlphaFoldDB" id="A0A1I3PE60"/>
<accession>A0A1I3PE60</accession>
<dbReference type="RefSeq" id="WP_005581425.1">
    <property type="nucleotide sequence ID" value="NZ_FORO01000017.1"/>
</dbReference>
<evidence type="ECO:0000313" key="2">
    <source>
        <dbReference type="EMBL" id="SFJ19649.1"/>
    </source>
</evidence>
<feature type="region of interest" description="Disordered" evidence="1">
    <location>
        <begin position="21"/>
        <end position="53"/>
    </location>
</feature>
<feature type="region of interest" description="Disordered" evidence="1">
    <location>
        <begin position="190"/>
        <end position="213"/>
    </location>
</feature>